<name>A0AB34PU13_CANAX</name>
<dbReference type="EMBL" id="AJIX01000013">
    <property type="protein sequence ID" value="KGR13508.1"/>
    <property type="molecule type" value="Genomic_DNA"/>
</dbReference>
<comment type="caution">
    <text evidence="1">The sequence shown here is derived from an EMBL/GenBank/DDBJ whole genome shotgun (WGS) entry which is preliminary data.</text>
</comment>
<reference evidence="1 2" key="1">
    <citation type="submission" date="2013-12" db="EMBL/GenBank/DDBJ databases">
        <title>The Genome Sequence of Candida albicans P78048.</title>
        <authorList>
            <consortium name="The Broad Institute Genome Sequencing Platform"/>
            <consortium name="The Broad Institute Genome Sequencing Center for Infectious Disease"/>
            <person name="Cuomo C."/>
            <person name="Bennett R."/>
            <person name="Hirakawa M."/>
            <person name="Noverr M."/>
            <person name="Mitchell A."/>
            <person name="Young S.K."/>
            <person name="Zeng Q."/>
            <person name="Gargeya S."/>
            <person name="Fitzgerald M."/>
            <person name="Abouelleil A."/>
            <person name="Alvarado L."/>
            <person name="Berlin A.M."/>
            <person name="Chapman S.B."/>
            <person name="Dewar J."/>
            <person name="Goldberg J."/>
            <person name="Griggs A."/>
            <person name="Gujja S."/>
            <person name="Hansen M."/>
            <person name="Howarth C."/>
            <person name="Imamovic A."/>
            <person name="Larimer J."/>
            <person name="McCowan C."/>
            <person name="Murphy C."/>
            <person name="Pearson M."/>
            <person name="Priest M."/>
            <person name="Roberts A."/>
            <person name="Saif S."/>
            <person name="Shea T."/>
            <person name="Sykes S."/>
            <person name="Wortman J."/>
            <person name="Nusbaum C."/>
            <person name="Birren B."/>
        </authorList>
    </citation>
    <scope>NUCLEOTIDE SEQUENCE [LARGE SCALE GENOMIC DNA]</scope>
    <source>
        <strain evidence="1 2">P78048</strain>
    </source>
</reference>
<accession>A0AB34PU13</accession>
<sequence>MIVCLNYSCNSLQSILTFWNGTYKYKRVAMAFHRSEIRGLMIPFGHLLVSMDFAYSVRSQLSLDHIWMVVNLNLWSNSFNESIVLFLRSNLSRISVDNRLIIVSNIQHLLQHNL</sequence>
<dbReference type="AlphaFoldDB" id="A0AB34PU13"/>
<organism evidence="1 2">
    <name type="scientific">Candida albicans P78048</name>
    <dbReference type="NCBI Taxonomy" id="1094989"/>
    <lineage>
        <taxon>Eukaryota</taxon>
        <taxon>Fungi</taxon>
        <taxon>Dikarya</taxon>
        <taxon>Ascomycota</taxon>
        <taxon>Saccharomycotina</taxon>
        <taxon>Pichiomycetes</taxon>
        <taxon>Debaryomycetaceae</taxon>
        <taxon>Candida/Lodderomyces clade</taxon>
        <taxon>Candida</taxon>
    </lineage>
</organism>
<protein>
    <submittedName>
        <fullName evidence="1">Uncharacterized protein</fullName>
    </submittedName>
</protein>
<dbReference type="Proteomes" id="UP000030161">
    <property type="component" value="Unassembled WGS sequence"/>
</dbReference>
<evidence type="ECO:0000313" key="2">
    <source>
        <dbReference type="Proteomes" id="UP000030161"/>
    </source>
</evidence>
<proteinExistence type="predicted"/>
<evidence type="ECO:0000313" key="1">
    <source>
        <dbReference type="EMBL" id="KGR13508.1"/>
    </source>
</evidence>
<gene>
    <name evidence="1" type="ORF">MG3_01933</name>
</gene>